<evidence type="ECO:0000256" key="3">
    <source>
        <dbReference type="SAM" id="SignalP"/>
    </source>
</evidence>
<dbReference type="GO" id="GO:0005737">
    <property type="term" value="C:cytoplasm"/>
    <property type="evidence" value="ECO:0007669"/>
    <property type="project" value="TreeGrafter"/>
</dbReference>
<organism evidence="4 5">
    <name type="scientific">Diploptera punctata</name>
    <name type="common">Pacific beetle cockroach</name>
    <dbReference type="NCBI Taxonomy" id="6984"/>
    <lineage>
        <taxon>Eukaryota</taxon>
        <taxon>Metazoa</taxon>
        <taxon>Ecdysozoa</taxon>
        <taxon>Arthropoda</taxon>
        <taxon>Hexapoda</taxon>
        <taxon>Insecta</taxon>
        <taxon>Pterygota</taxon>
        <taxon>Neoptera</taxon>
        <taxon>Polyneoptera</taxon>
        <taxon>Dictyoptera</taxon>
        <taxon>Blattodea</taxon>
        <taxon>Blaberoidea</taxon>
        <taxon>Blaberidae</taxon>
        <taxon>Diplopterinae</taxon>
        <taxon>Diploptera</taxon>
    </lineage>
</organism>
<dbReference type="InterPro" id="IPR050216">
    <property type="entry name" value="LRR_domain-containing"/>
</dbReference>
<dbReference type="PANTHER" id="PTHR48051">
    <property type="match status" value="1"/>
</dbReference>
<feature type="non-terminal residue" evidence="4">
    <location>
        <position position="1"/>
    </location>
</feature>
<dbReference type="Gene3D" id="3.80.10.10">
    <property type="entry name" value="Ribonuclease Inhibitor"/>
    <property type="match status" value="1"/>
</dbReference>
<name>A0AAD7ZRR2_DIPPU</name>
<evidence type="ECO:0000256" key="1">
    <source>
        <dbReference type="ARBA" id="ARBA00022614"/>
    </source>
</evidence>
<dbReference type="InterPro" id="IPR001611">
    <property type="entry name" value="Leu-rich_rpt"/>
</dbReference>
<evidence type="ECO:0000313" key="5">
    <source>
        <dbReference type="Proteomes" id="UP001233999"/>
    </source>
</evidence>
<dbReference type="Pfam" id="PF00560">
    <property type="entry name" value="LRR_1"/>
    <property type="match status" value="2"/>
</dbReference>
<dbReference type="Pfam" id="PF13855">
    <property type="entry name" value="LRR_8"/>
    <property type="match status" value="1"/>
</dbReference>
<dbReference type="SMART" id="SM00364">
    <property type="entry name" value="LRR_BAC"/>
    <property type="match status" value="4"/>
</dbReference>
<keyword evidence="5" id="KW-1185">Reference proteome</keyword>
<dbReference type="InterPro" id="IPR003591">
    <property type="entry name" value="Leu-rich_rpt_typical-subtyp"/>
</dbReference>
<gene>
    <name evidence="4" type="ORF">L9F63_002736</name>
</gene>
<reference evidence="4" key="2">
    <citation type="submission" date="2023-05" db="EMBL/GenBank/DDBJ databases">
        <authorList>
            <person name="Fouks B."/>
        </authorList>
    </citation>
    <scope>NUCLEOTIDE SEQUENCE</scope>
    <source>
        <strain evidence="4">Stay&amp;Tobe</strain>
        <tissue evidence="4">Testes</tissue>
    </source>
</reference>
<dbReference type="EMBL" id="JASPKZ010007268">
    <property type="protein sequence ID" value="KAJ9585471.1"/>
    <property type="molecule type" value="Genomic_DNA"/>
</dbReference>
<evidence type="ECO:0000313" key="4">
    <source>
        <dbReference type="EMBL" id="KAJ9585471.1"/>
    </source>
</evidence>
<dbReference type="PROSITE" id="PS51450">
    <property type="entry name" value="LRR"/>
    <property type="match status" value="2"/>
</dbReference>
<dbReference type="AlphaFoldDB" id="A0AAD7ZRR2"/>
<feature type="chain" id="PRO_5042237837" evidence="3">
    <location>
        <begin position="23"/>
        <end position="451"/>
    </location>
</feature>
<protein>
    <submittedName>
        <fullName evidence="4">Uncharacterized protein</fullName>
    </submittedName>
</protein>
<dbReference type="PRINTS" id="PR00019">
    <property type="entry name" value="LEURICHRPT"/>
</dbReference>
<dbReference type="PANTHER" id="PTHR48051:SF54">
    <property type="entry name" value="LEUCINE-RICH REPEAT-CONTAINING PROTEIN"/>
    <property type="match status" value="1"/>
</dbReference>
<dbReference type="SMART" id="SM00369">
    <property type="entry name" value="LRR_TYP"/>
    <property type="match status" value="3"/>
</dbReference>
<dbReference type="InterPro" id="IPR032675">
    <property type="entry name" value="LRR_dom_sf"/>
</dbReference>
<keyword evidence="2" id="KW-0677">Repeat</keyword>
<dbReference type="Proteomes" id="UP001233999">
    <property type="component" value="Unassembled WGS sequence"/>
</dbReference>
<accession>A0AAD7ZRR2</accession>
<feature type="signal peptide" evidence="3">
    <location>
        <begin position="1"/>
        <end position="22"/>
    </location>
</feature>
<dbReference type="SUPFAM" id="SSF52058">
    <property type="entry name" value="L domain-like"/>
    <property type="match status" value="1"/>
</dbReference>
<sequence>LKMSLLFLFCLVLLTKLYITFGCKTDYSGFRYNNSFYILEENITRENMHQVELQEYLCMESDFCFIRNYILRVGEENSDEMWKNNNICPLELPIKILHMKIKKIAFNAGWNPQMVGITPPTILKERLQELVVGVGFNQKVTAGIWKVDQTCWTQETRTLKKCGSNFLLYEKMLTSPIAAMNLSNWILEPVTFLNGTFLTFYLHIGPQFFFQGMQNLLNHCCFKEIHIEGTKLQNVTIRNQKHLQSLYVRFTARNYIKADLQTMPQITDLSLIETTMATLPPDIKYLHNLTKLDVSNNNLTSLPSKLLTGSNLQVLNVSNNGLRTLPFNITQLTNLRVLNISRNKITSSELIYVSKLQHVEIIDLSYNSIQSIPEELSKIKNLRELNINNQELTIFSFVKSEPFVSLEVLKLAHTNYVMNNGMDVLQRVTTLKYLDILAIHDFVGAINHLGS</sequence>
<comment type="caution">
    <text evidence="4">The sequence shown here is derived from an EMBL/GenBank/DDBJ whole genome shotgun (WGS) entry which is preliminary data.</text>
</comment>
<evidence type="ECO:0000256" key="2">
    <source>
        <dbReference type="ARBA" id="ARBA00022737"/>
    </source>
</evidence>
<reference evidence="4" key="1">
    <citation type="journal article" date="2023" name="IScience">
        <title>Live-bearing cockroach genome reveals convergent evolutionary mechanisms linked to viviparity in insects and beyond.</title>
        <authorList>
            <person name="Fouks B."/>
            <person name="Harrison M.C."/>
            <person name="Mikhailova A.A."/>
            <person name="Marchal E."/>
            <person name="English S."/>
            <person name="Carruthers M."/>
            <person name="Jennings E.C."/>
            <person name="Chiamaka E.L."/>
            <person name="Frigard R.A."/>
            <person name="Pippel M."/>
            <person name="Attardo G.M."/>
            <person name="Benoit J.B."/>
            <person name="Bornberg-Bauer E."/>
            <person name="Tobe S.S."/>
        </authorList>
    </citation>
    <scope>NUCLEOTIDE SEQUENCE</scope>
    <source>
        <strain evidence="4">Stay&amp;Tobe</strain>
    </source>
</reference>
<keyword evidence="3" id="KW-0732">Signal</keyword>
<proteinExistence type="predicted"/>
<keyword evidence="1" id="KW-0433">Leucine-rich repeat</keyword>